<feature type="domain" description="Lon N-terminal" evidence="17">
    <location>
        <begin position="18"/>
        <end position="211"/>
    </location>
</feature>
<feature type="domain" description="Lon proteolytic" evidence="16">
    <location>
        <begin position="592"/>
        <end position="773"/>
    </location>
</feature>
<sequence>MTLRITVDGREIRVPNRLPLLPLRDVVIFPGVTLPLFVGRSASVAAIEEAEKAHKVVFASAQIRPDVSEPGEQDLHRTGTIVRILQVFRLPDGTMRILVEGLARAALSRLESQGNGLFGSVRLRVERQGEELIAKSHLTRAQALFTEFAELSGRVPDELRSSVVDGHDAHAVSYLIASQVLVSVASRQELLESDDSIARLETLRRALTKENATFRRRKVEASSSSAPSIPIPRTPHKETDPDKEGMAEIEEFERLVRSARMPQSVEKKALQEVDRLARMPVFSPEATVTRGYLTWLTGVPWNKKTRDRRNLIEAEEILDADHFGLTRVKERILEHIAVVQLTKSVRGPVLCLVGPPGVGKTSLGRSVARALGRKFARIALGGVRDEAEIRGHRRTYIGSMPGRIAQAMKKVGTVNPVILLDEVDKLSSDYRGDPSAALLEVLDPEQNHGFSDHYLEVDYDLSKVLFLTTANDANNIPIPLLDRMELIRLPGYLESEKLEIADRFLLPRQRTATGLSEDDLVVPRDTLLRIVREYTREAGVRSLEREIGSVCRKIARQKASKTLDGARTVGAEELPDLLGPERFLSDGPLERAGRVGVSTGLAWTETGGEILLIEVRALPGNGQLILTGKLGETMRESARAAVSWVRSECATYDIDPSLFASHDLHVHVPQGAVPKDGPSAGAAIALAIISALTERSTRSTVALTGEITLRGRVLPIGGLTEKAVAAHRYGVRTLLVPEGNRRHVSEIPAEIREELEIILVSQMSEVVRRGLARANRSGGKRRKVADDLYAA</sequence>
<reference evidence="18" key="1">
    <citation type="submission" date="2020-04" db="EMBL/GenBank/DDBJ databases">
        <authorList>
            <person name="Zhang T."/>
        </authorList>
    </citation>
    <scope>NUCLEOTIDE SEQUENCE</scope>
    <source>
        <strain evidence="18">HKST-UBA02</strain>
    </source>
</reference>
<dbReference type="InterPro" id="IPR003111">
    <property type="entry name" value="Lon_prtase_N"/>
</dbReference>
<dbReference type="Pfam" id="PF05362">
    <property type="entry name" value="Lon_C"/>
    <property type="match status" value="1"/>
</dbReference>
<dbReference type="Pfam" id="PF22667">
    <property type="entry name" value="Lon_lid"/>
    <property type="match status" value="1"/>
</dbReference>
<dbReference type="InterPro" id="IPR054594">
    <property type="entry name" value="Lon_lid"/>
</dbReference>
<dbReference type="InterPro" id="IPR008269">
    <property type="entry name" value="Lon_proteolytic"/>
</dbReference>
<dbReference type="InterPro" id="IPR027065">
    <property type="entry name" value="Lon_Prtase"/>
</dbReference>
<dbReference type="EC" id="3.4.21.53" evidence="9 10"/>
<dbReference type="PROSITE" id="PS51787">
    <property type="entry name" value="LON_N"/>
    <property type="match status" value="1"/>
</dbReference>
<evidence type="ECO:0000313" key="18">
    <source>
        <dbReference type="EMBL" id="MCA9755628.1"/>
    </source>
</evidence>
<dbReference type="Gene3D" id="3.40.50.300">
    <property type="entry name" value="P-loop containing nucleotide triphosphate hydrolases"/>
    <property type="match status" value="1"/>
</dbReference>
<evidence type="ECO:0000259" key="17">
    <source>
        <dbReference type="PROSITE" id="PS51787"/>
    </source>
</evidence>
<evidence type="ECO:0000256" key="14">
    <source>
        <dbReference type="RuleBase" id="RU000591"/>
    </source>
</evidence>
<evidence type="ECO:0000256" key="13">
    <source>
        <dbReference type="PROSITE-ProRule" id="PRU01122"/>
    </source>
</evidence>
<evidence type="ECO:0000256" key="11">
    <source>
        <dbReference type="PIRSR" id="PIRSR001174-1"/>
    </source>
</evidence>
<dbReference type="InterPro" id="IPR046336">
    <property type="entry name" value="Lon_prtase_N_sf"/>
</dbReference>
<dbReference type="HAMAP" id="MF_01973">
    <property type="entry name" value="lon_bact"/>
    <property type="match status" value="1"/>
</dbReference>
<dbReference type="InterPro" id="IPR003593">
    <property type="entry name" value="AAA+_ATPase"/>
</dbReference>
<keyword evidence="7 9" id="KW-0067">ATP-binding</keyword>
<dbReference type="InterPro" id="IPR008268">
    <property type="entry name" value="Peptidase_S16_AS"/>
</dbReference>
<dbReference type="NCBIfam" id="TIGR00763">
    <property type="entry name" value="lon"/>
    <property type="match status" value="1"/>
</dbReference>
<dbReference type="GO" id="GO:0004252">
    <property type="term" value="F:serine-type endopeptidase activity"/>
    <property type="evidence" value="ECO:0007669"/>
    <property type="project" value="UniProtKB-UniRule"/>
</dbReference>
<feature type="compositionally biased region" description="Basic and acidic residues" evidence="15">
    <location>
        <begin position="235"/>
        <end position="244"/>
    </location>
</feature>
<feature type="active site" evidence="9 11">
    <location>
        <position position="722"/>
    </location>
</feature>
<evidence type="ECO:0000256" key="7">
    <source>
        <dbReference type="ARBA" id="ARBA00022840"/>
    </source>
</evidence>
<dbReference type="Proteomes" id="UP000739538">
    <property type="component" value="Unassembled WGS sequence"/>
</dbReference>
<evidence type="ECO:0000256" key="10">
    <source>
        <dbReference type="PIRNR" id="PIRNR001174"/>
    </source>
</evidence>
<dbReference type="PRINTS" id="PR00830">
    <property type="entry name" value="ENDOLAPTASE"/>
</dbReference>
<dbReference type="PANTHER" id="PTHR10046">
    <property type="entry name" value="ATP DEPENDENT LON PROTEASE FAMILY MEMBER"/>
    <property type="match status" value="1"/>
</dbReference>
<feature type="region of interest" description="Disordered" evidence="15">
    <location>
        <begin position="215"/>
        <end position="244"/>
    </location>
</feature>
<evidence type="ECO:0000256" key="9">
    <source>
        <dbReference type="HAMAP-Rule" id="MF_01973"/>
    </source>
</evidence>
<dbReference type="GO" id="GO:0004176">
    <property type="term" value="F:ATP-dependent peptidase activity"/>
    <property type="evidence" value="ECO:0007669"/>
    <property type="project" value="UniProtKB-UniRule"/>
</dbReference>
<evidence type="ECO:0000256" key="2">
    <source>
        <dbReference type="ARBA" id="ARBA00022490"/>
    </source>
</evidence>
<dbReference type="SUPFAM" id="SSF52540">
    <property type="entry name" value="P-loop containing nucleoside triphosphate hydrolases"/>
    <property type="match status" value="1"/>
</dbReference>
<keyword evidence="8 9" id="KW-0346">Stress response</keyword>
<feature type="active site" evidence="9 11">
    <location>
        <position position="679"/>
    </location>
</feature>
<evidence type="ECO:0000256" key="5">
    <source>
        <dbReference type="ARBA" id="ARBA00022801"/>
    </source>
</evidence>
<proteinExistence type="evidence at transcript level"/>
<comment type="induction">
    <text evidence="9">By heat shock.</text>
</comment>
<organism evidence="18 19">
    <name type="scientific">Eiseniibacteriota bacterium</name>
    <dbReference type="NCBI Taxonomy" id="2212470"/>
    <lineage>
        <taxon>Bacteria</taxon>
        <taxon>Candidatus Eiseniibacteriota</taxon>
    </lineage>
</organism>
<dbReference type="InterPro" id="IPR015947">
    <property type="entry name" value="PUA-like_sf"/>
</dbReference>
<dbReference type="InterPro" id="IPR027417">
    <property type="entry name" value="P-loop_NTPase"/>
</dbReference>
<keyword evidence="4 9" id="KW-0547">Nucleotide-binding</keyword>
<protein>
    <recommendedName>
        <fullName evidence="9 10">Lon protease</fullName>
        <ecNumber evidence="9 10">3.4.21.53</ecNumber>
    </recommendedName>
    <alternativeName>
        <fullName evidence="9">ATP-dependent protease La</fullName>
    </alternativeName>
</protein>
<dbReference type="PROSITE" id="PS01046">
    <property type="entry name" value="LON_SER"/>
    <property type="match status" value="1"/>
</dbReference>
<comment type="function">
    <text evidence="9">ATP-dependent serine protease that mediates the selective degradation of mutant and abnormal proteins as well as certain short-lived regulatory proteins. Required for cellular homeostasis and for survival from DNA damage and developmental changes induced by stress. Degrades polypeptides processively to yield small peptide fragments that are 5 to 10 amino acids long. Binds to DNA in a double-stranded, site-specific manner.</text>
</comment>
<comment type="similarity">
    <text evidence="9 10 13 14">Belongs to the peptidase S16 family.</text>
</comment>
<comment type="subunit">
    <text evidence="9 10">Homohexamer. Organized in a ring with a central cavity.</text>
</comment>
<feature type="binding site" evidence="9 12">
    <location>
        <begin position="354"/>
        <end position="361"/>
    </location>
    <ligand>
        <name>ATP</name>
        <dbReference type="ChEBI" id="CHEBI:30616"/>
    </ligand>
</feature>
<dbReference type="PIRSF" id="PIRSF001174">
    <property type="entry name" value="Lon_proteas"/>
    <property type="match status" value="1"/>
</dbReference>
<dbReference type="GO" id="GO:0005524">
    <property type="term" value="F:ATP binding"/>
    <property type="evidence" value="ECO:0007669"/>
    <property type="project" value="UniProtKB-UniRule"/>
</dbReference>
<dbReference type="InterPro" id="IPR003959">
    <property type="entry name" value="ATPase_AAA_core"/>
</dbReference>
<gene>
    <name evidence="9 18" type="primary">lon</name>
    <name evidence="18" type="ORF">KDA27_07490</name>
</gene>
<dbReference type="Pfam" id="PF02190">
    <property type="entry name" value="LON_substr_bdg"/>
    <property type="match status" value="1"/>
</dbReference>
<dbReference type="FunFam" id="3.40.50.300:FF:000382">
    <property type="entry name" value="Lon protease homolog 2, peroxisomal"/>
    <property type="match status" value="1"/>
</dbReference>
<keyword evidence="6 9" id="KW-0720">Serine protease</keyword>
<comment type="caution">
    <text evidence="18">The sequence shown here is derived from an EMBL/GenBank/DDBJ whole genome shotgun (WGS) entry which is preliminary data.</text>
</comment>
<keyword evidence="5 9" id="KW-0378">Hydrolase</keyword>
<evidence type="ECO:0000313" key="19">
    <source>
        <dbReference type="Proteomes" id="UP000739538"/>
    </source>
</evidence>
<keyword evidence="3 9" id="KW-0645">Protease</keyword>
<comment type="subcellular location">
    <subcellularLocation>
        <location evidence="1 9 10">Cytoplasm</location>
    </subcellularLocation>
</comment>
<evidence type="ECO:0000256" key="12">
    <source>
        <dbReference type="PIRSR" id="PIRSR001174-2"/>
    </source>
</evidence>
<dbReference type="Gene3D" id="1.20.58.1480">
    <property type="match status" value="1"/>
</dbReference>
<dbReference type="GO" id="GO:0034605">
    <property type="term" value="P:cellular response to heat"/>
    <property type="evidence" value="ECO:0007669"/>
    <property type="project" value="UniProtKB-UniRule"/>
</dbReference>
<evidence type="ECO:0000256" key="1">
    <source>
        <dbReference type="ARBA" id="ARBA00004496"/>
    </source>
</evidence>
<evidence type="ECO:0000256" key="3">
    <source>
        <dbReference type="ARBA" id="ARBA00022670"/>
    </source>
</evidence>
<evidence type="ECO:0000256" key="15">
    <source>
        <dbReference type="SAM" id="MobiDB-lite"/>
    </source>
</evidence>
<dbReference type="GO" id="GO:0016887">
    <property type="term" value="F:ATP hydrolysis activity"/>
    <property type="evidence" value="ECO:0007669"/>
    <property type="project" value="UniProtKB-UniRule"/>
</dbReference>
<dbReference type="Gene3D" id="1.10.8.60">
    <property type="match status" value="1"/>
</dbReference>
<dbReference type="EMBL" id="JAGQHS010000028">
    <property type="protein sequence ID" value="MCA9755628.1"/>
    <property type="molecule type" value="Genomic_DNA"/>
</dbReference>
<dbReference type="SUPFAM" id="SSF54211">
    <property type="entry name" value="Ribosomal protein S5 domain 2-like"/>
    <property type="match status" value="1"/>
</dbReference>
<keyword evidence="2 9" id="KW-0963">Cytoplasm</keyword>
<dbReference type="GO" id="GO:0005737">
    <property type="term" value="C:cytoplasm"/>
    <property type="evidence" value="ECO:0007669"/>
    <property type="project" value="UniProtKB-SubCell"/>
</dbReference>
<dbReference type="Gene3D" id="1.20.5.5270">
    <property type="match status" value="1"/>
</dbReference>
<comment type="catalytic activity">
    <reaction evidence="9 10 13">
        <text>Hydrolysis of proteins in presence of ATP.</text>
        <dbReference type="EC" id="3.4.21.53"/>
    </reaction>
</comment>
<dbReference type="InterPro" id="IPR014721">
    <property type="entry name" value="Ribsml_uS5_D2-typ_fold_subgr"/>
</dbReference>
<dbReference type="Gene3D" id="2.30.130.40">
    <property type="entry name" value="LON domain-like"/>
    <property type="match status" value="1"/>
</dbReference>
<reference evidence="18" key="2">
    <citation type="journal article" date="2021" name="Microbiome">
        <title>Successional dynamics and alternative stable states in a saline activated sludge microbial community over 9 years.</title>
        <authorList>
            <person name="Wang Y."/>
            <person name="Ye J."/>
            <person name="Ju F."/>
            <person name="Liu L."/>
            <person name="Boyd J.A."/>
            <person name="Deng Y."/>
            <person name="Parks D.H."/>
            <person name="Jiang X."/>
            <person name="Yin X."/>
            <person name="Woodcroft B.J."/>
            <person name="Tyson G.W."/>
            <person name="Hugenholtz P."/>
            <person name="Polz M.F."/>
            <person name="Zhang T."/>
        </authorList>
    </citation>
    <scope>NUCLEOTIDE SEQUENCE</scope>
    <source>
        <strain evidence="18">HKST-UBA02</strain>
    </source>
</reference>
<accession>A0A956NCZ8</accession>
<dbReference type="CDD" id="cd19500">
    <property type="entry name" value="RecA-like_Lon"/>
    <property type="match status" value="1"/>
</dbReference>
<evidence type="ECO:0000259" key="16">
    <source>
        <dbReference type="PROSITE" id="PS51786"/>
    </source>
</evidence>
<evidence type="ECO:0000256" key="6">
    <source>
        <dbReference type="ARBA" id="ARBA00022825"/>
    </source>
</evidence>
<dbReference type="SUPFAM" id="SSF88697">
    <property type="entry name" value="PUA domain-like"/>
    <property type="match status" value="1"/>
</dbReference>
<dbReference type="SMART" id="SM00464">
    <property type="entry name" value="LON"/>
    <property type="match status" value="1"/>
</dbReference>
<evidence type="ECO:0000256" key="4">
    <source>
        <dbReference type="ARBA" id="ARBA00022741"/>
    </source>
</evidence>
<dbReference type="Pfam" id="PF00004">
    <property type="entry name" value="AAA"/>
    <property type="match status" value="1"/>
</dbReference>
<dbReference type="InterPro" id="IPR027543">
    <property type="entry name" value="Lon_bac"/>
</dbReference>
<name>A0A956NCZ8_UNCEI</name>
<dbReference type="GO" id="GO:0043565">
    <property type="term" value="F:sequence-specific DNA binding"/>
    <property type="evidence" value="ECO:0007669"/>
    <property type="project" value="UniProtKB-UniRule"/>
</dbReference>
<dbReference type="Gene3D" id="3.30.230.10">
    <property type="match status" value="1"/>
</dbReference>
<dbReference type="AlphaFoldDB" id="A0A956NCZ8"/>
<evidence type="ECO:0000256" key="8">
    <source>
        <dbReference type="ARBA" id="ARBA00023016"/>
    </source>
</evidence>
<dbReference type="GO" id="GO:0006515">
    <property type="term" value="P:protein quality control for misfolded or incompletely synthesized proteins"/>
    <property type="evidence" value="ECO:0007669"/>
    <property type="project" value="UniProtKB-UniRule"/>
</dbReference>
<dbReference type="PROSITE" id="PS51786">
    <property type="entry name" value="LON_PROTEOLYTIC"/>
    <property type="match status" value="1"/>
</dbReference>
<dbReference type="InterPro" id="IPR004815">
    <property type="entry name" value="Lon_bac/euk-typ"/>
</dbReference>
<dbReference type="SMART" id="SM00382">
    <property type="entry name" value="AAA"/>
    <property type="match status" value="1"/>
</dbReference>
<dbReference type="InterPro" id="IPR020568">
    <property type="entry name" value="Ribosomal_Su5_D2-typ_SF"/>
</dbReference>